<keyword evidence="2" id="KW-1185">Reference proteome</keyword>
<evidence type="ECO:0000313" key="1">
    <source>
        <dbReference type="EMBL" id="MFB9644164.1"/>
    </source>
</evidence>
<feature type="non-terminal residue" evidence="1">
    <location>
        <position position="152"/>
    </location>
</feature>
<comment type="caution">
    <text evidence="1">The sequence shown here is derived from an EMBL/GenBank/DDBJ whole genome shotgun (WGS) entry which is preliminary data.</text>
</comment>
<protein>
    <submittedName>
        <fullName evidence="1">Uncharacterized protein</fullName>
    </submittedName>
</protein>
<proteinExistence type="predicted"/>
<reference evidence="1 2" key="1">
    <citation type="submission" date="2024-09" db="EMBL/GenBank/DDBJ databases">
        <authorList>
            <person name="Sun Q."/>
            <person name="Mori K."/>
        </authorList>
    </citation>
    <scope>NUCLEOTIDE SEQUENCE [LARGE SCALE GENOMIC DNA]</scope>
    <source>
        <strain evidence="1 2">JCM 14321</strain>
    </source>
</reference>
<feature type="non-terminal residue" evidence="1">
    <location>
        <position position="1"/>
    </location>
</feature>
<dbReference type="RefSeq" id="WP_376864505.1">
    <property type="nucleotide sequence ID" value="NZ_JBHMBL010000031.1"/>
</dbReference>
<evidence type="ECO:0000313" key="2">
    <source>
        <dbReference type="Proteomes" id="UP001589667"/>
    </source>
</evidence>
<dbReference type="EMBL" id="JBHMBL010000031">
    <property type="protein sequence ID" value="MFB9644164.1"/>
    <property type="molecule type" value="Genomic_DNA"/>
</dbReference>
<organism evidence="1 2">
    <name type="scientific">Agromyces lapidis</name>
    <dbReference type="NCBI Taxonomy" id="279574"/>
    <lineage>
        <taxon>Bacteria</taxon>
        <taxon>Bacillati</taxon>
        <taxon>Actinomycetota</taxon>
        <taxon>Actinomycetes</taxon>
        <taxon>Micrococcales</taxon>
        <taxon>Microbacteriaceae</taxon>
        <taxon>Agromyces</taxon>
    </lineage>
</organism>
<dbReference type="Proteomes" id="UP001589667">
    <property type="component" value="Unassembled WGS sequence"/>
</dbReference>
<gene>
    <name evidence="1" type="ORF">ACFFQV_17990</name>
</gene>
<sequence length="152" mass="17869">EIKPALLTYQTTLEIEYIKESLKDLEIKPDNAINELEKLGMQKDIAQLIVNTYIPTFYNVHTIIQNVNLTGKELFLKTFTLEYEYAVQRIVRQFLRSLLSRALSNFGRPYLDFKYLDDTIAKLFKDLGYPEEVRTVFDTMITQSQLIYTNQL</sequence>
<accession>A0ABV5SV01</accession>
<name>A0ABV5SV01_9MICO</name>